<protein>
    <submittedName>
        <fullName evidence="1">Uncharacterized protein</fullName>
    </submittedName>
</protein>
<proteinExistence type="predicted"/>
<reference evidence="1 2" key="1">
    <citation type="submission" date="2020-07" db="EMBL/GenBank/DDBJ databases">
        <title>Genomic Encyclopedia of Type Strains, Phase IV (KMG-V): Genome sequencing to study the core and pangenomes of soil and plant-associated prokaryotes.</title>
        <authorList>
            <person name="Whitman W."/>
        </authorList>
    </citation>
    <scope>NUCLEOTIDE SEQUENCE [LARGE SCALE GENOMIC DNA]</scope>
    <source>
        <strain evidence="1 2">C12</strain>
    </source>
</reference>
<dbReference type="EMBL" id="JACDUN010000001">
    <property type="protein sequence ID" value="MBA2858260.1"/>
    <property type="molecule type" value="Genomic_DNA"/>
</dbReference>
<evidence type="ECO:0000313" key="2">
    <source>
        <dbReference type="Proteomes" id="UP000558015"/>
    </source>
</evidence>
<sequence length="34" mass="3993">MIGIVNNLTKTTILKKTVLSVERFVKKSRGWFKR</sequence>
<organism evidence="1 2">
    <name type="scientific">Methanococcus maripaludis</name>
    <name type="common">Methanococcus deltae</name>
    <dbReference type="NCBI Taxonomy" id="39152"/>
    <lineage>
        <taxon>Archaea</taxon>
        <taxon>Methanobacteriati</taxon>
        <taxon>Methanobacteriota</taxon>
        <taxon>Methanomada group</taxon>
        <taxon>Methanococci</taxon>
        <taxon>Methanococcales</taxon>
        <taxon>Methanococcaceae</taxon>
        <taxon>Methanococcus</taxon>
    </lineage>
</organism>
<comment type="caution">
    <text evidence="1">The sequence shown here is derived from an EMBL/GenBank/DDBJ whole genome shotgun (WGS) entry which is preliminary data.</text>
</comment>
<name>A0A7J9P630_METMI</name>
<evidence type="ECO:0000313" key="1">
    <source>
        <dbReference type="EMBL" id="MBA2858260.1"/>
    </source>
</evidence>
<accession>A0A7J9P630</accession>
<gene>
    <name evidence="1" type="ORF">HNP93_000961</name>
</gene>
<dbReference type="Proteomes" id="UP000558015">
    <property type="component" value="Unassembled WGS sequence"/>
</dbReference>
<dbReference type="AlphaFoldDB" id="A0A7J9P630"/>